<evidence type="ECO:0000313" key="14">
    <source>
        <dbReference type="Proteomes" id="UP001470230"/>
    </source>
</evidence>
<evidence type="ECO:0000256" key="10">
    <source>
        <dbReference type="ARBA" id="ARBA00023158"/>
    </source>
</evidence>
<gene>
    <name evidence="13" type="ORF">M9Y10_003912</name>
</gene>
<dbReference type="SUPFAM" id="SSF53335">
    <property type="entry name" value="S-adenosyl-L-methionine-dependent methyltransferases"/>
    <property type="match status" value="1"/>
</dbReference>
<dbReference type="Gene3D" id="3.40.50.150">
    <property type="entry name" value="Vaccinia Virus protein VP39"/>
    <property type="match status" value="1"/>
</dbReference>
<evidence type="ECO:0000256" key="9">
    <source>
        <dbReference type="ARBA" id="ARBA00022884"/>
    </source>
</evidence>
<comment type="similarity">
    <text evidence="2">Belongs to the methyltransferase superfamily. HEN1 family.</text>
</comment>
<evidence type="ECO:0000256" key="7">
    <source>
        <dbReference type="ARBA" id="ARBA00022723"/>
    </source>
</evidence>
<keyword evidence="4" id="KW-0489">Methyltransferase</keyword>
<keyword evidence="5" id="KW-0808">Transferase</keyword>
<proteinExistence type="inferred from homology"/>
<organism evidence="13 14">
    <name type="scientific">Tritrichomonas musculus</name>
    <dbReference type="NCBI Taxonomy" id="1915356"/>
    <lineage>
        <taxon>Eukaryota</taxon>
        <taxon>Metamonada</taxon>
        <taxon>Parabasalia</taxon>
        <taxon>Tritrichomonadida</taxon>
        <taxon>Tritrichomonadidae</taxon>
        <taxon>Tritrichomonas</taxon>
    </lineage>
</organism>
<evidence type="ECO:0000256" key="12">
    <source>
        <dbReference type="ARBA" id="ARBA00048418"/>
    </source>
</evidence>
<evidence type="ECO:0000256" key="5">
    <source>
        <dbReference type="ARBA" id="ARBA00022679"/>
    </source>
</evidence>
<sequence>MSVEISNPFFLPLGTQRYYHALNYIKSLKPNFIIDFGCSECSFLFYLSRNPGDLQYSIGVDQNNRTLLKGHRALSVPGVFYPHTRPYTVYLLQEDITKLSDDFISKYKNCPFITIIEVIEHLSLEDLELASEQIFKKLNPMAVYLTTPNIEYNDIISQNFDKERREGKFRHVDHKFEWTREEFRTWCNQICTKYNYSGQVEGVERCTNDDEKKFGFASHSILFKNNFNLNENRTFSPPEKFLYENTFQIKLEGEFDDVYDMKVENKGFLHEEEEEEYKDELSNDINKE</sequence>
<keyword evidence="14" id="KW-1185">Reference proteome</keyword>
<dbReference type="InterPro" id="IPR026610">
    <property type="entry name" value="Hen1"/>
</dbReference>
<dbReference type="PANTHER" id="PTHR21404">
    <property type="entry name" value="HEN1"/>
    <property type="match status" value="1"/>
</dbReference>
<keyword evidence="8" id="KW-0460">Magnesium</keyword>
<evidence type="ECO:0000256" key="11">
    <source>
        <dbReference type="ARBA" id="ARBA00035025"/>
    </source>
</evidence>
<name>A0ABR2JRY3_9EUKA</name>
<protein>
    <recommendedName>
        <fullName evidence="3">Small RNA 2'-O-methyltransferase</fullName>
        <ecNumber evidence="11">2.1.1.386</ecNumber>
    </recommendedName>
</protein>
<dbReference type="EMBL" id="JAPFFF010000010">
    <property type="protein sequence ID" value="KAK8881181.1"/>
    <property type="molecule type" value="Genomic_DNA"/>
</dbReference>
<reference evidence="13 14" key="1">
    <citation type="submission" date="2024-04" db="EMBL/GenBank/DDBJ databases">
        <title>Tritrichomonas musculus Genome.</title>
        <authorList>
            <person name="Alves-Ferreira E."/>
            <person name="Grigg M."/>
            <person name="Lorenzi H."/>
            <person name="Galac M."/>
        </authorList>
    </citation>
    <scope>NUCLEOTIDE SEQUENCE [LARGE SCALE GENOMIC DNA]</scope>
    <source>
        <strain evidence="13 14">EAF2021</strain>
    </source>
</reference>
<evidence type="ECO:0000256" key="8">
    <source>
        <dbReference type="ARBA" id="ARBA00022842"/>
    </source>
</evidence>
<evidence type="ECO:0000256" key="1">
    <source>
        <dbReference type="ARBA" id="ARBA00001946"/>
    </source>
</evidence>
<accession>A0ABR2JRY3</accession>
<dbReference type="InterPro" id="IPR029063">
    <property type="entry name" value="SAM-dependent_MTases_sf"/>
</dbReference>
<dbReference type="PANTHER" id="PTHR21404:SF3">
    <property type="entry name" value="SMALL RNA 2'-O-METHYLTRANSFERASE"/>
    <property type="match status" value="1"/>
</dbReference>
<keyword evidence="9" id="KW-0694">RNA-binding</keyword>
<comment type="cofactor">
    <cofactor evidence="1">
        <name>Mg(2+)</name>
        <dbReference type="ChEBI" id="CHEBI:18420"/>
    </cofactor>
</comment>
<evidence type="ECO:0000256" key="2">
    <source>
        <dbReference type="ARBA" id="ARBA00009026"/>
    </source>
</evidence>
<keyword evidence="10" id="KW-0943">RNA-mediated gene silencing</keyword>
<evidence type="ECO:0000256" key="6">
    <source>
        <dbReference type="ARBA" id="ARBA00022691"/>
    </source>
</evidence>
<evidence type="ECO:0000256" key="4">
    <source>
        <dbReference type="ARBA" id="ARBA00022603"/>
    </source>
</evidence>
<dbReference type="EC" id="2.1.1.386" evidence="11"/>
<comment type="catalytic activity">
    <reaction evidence="12">
        <text>small RNA 3'-end nucleotide + S-adenosyl-L-methionine = small RNA 3'-end 2'-O-methylnucleotide + S-adenosyl-L-homocysteine + H(+)</text>
        <dbReference type="Rhea" id="RHEA:37887"/>
        <dbReference type="Rhea" id="RHEA-COMP:10415"/>
        <dbReference type="Rhea" id="RHEA-COMP:10416"/>
        <dbReference type="ChEBI" id="CHEBI:15378"/>
        <dbReference type="ChEBI" id="CHEBI:57856"/>
        <dbReference type="ChEBI" id="CHEBI:59789"/>
        <dbReference type="ChEBI" id="CHEBI:74896"/>
        <dbReference type="ChEBI" id="CHEBI:74898"/>
        <dbReference type="EC" id="2.1.1.386"/>
    </reaction>
</comment>
<dbReference type="Proteomes" id="UP001470230">
    <property type="component" value="Unassembled WGS sequence"/>
</dbReference>
<keyword evidence="7" id="KW-0479">Metal-binding</keyword>
<evidence type="ECO:0000313" key="13">
    <source>
        <dbReference type="EMBL" id="KAK8881181.1"/>
    </source>
</evidence>
<keyword evidence="6" id="KW-0949">S-adenosyl-L-methionine</keyword>
<evidence type="ECO:0000256" key="3">
    <source>
        <dbReference type="ARBA" id="ARBA00021330"/>
    </source>
</evidence>
<comment type="caution">
    <text evidence="13">The sequence shown here is derived from an EMBL/GenBank/DDBJ whole genome shotgun (WGS) entry which is preliminary data.</text>
</comment>